<evidence type="ECO:0000313" key="3">
    <source>
        <dbReference type="Proteomes" id="UP001257659"/>
    </source>
</evidence>
<sequence>MKKKANSMNINKAVKFFAIALIAIISFTSCEDDFSEVGSNIVSNNNFNARLFEKVELDAYSRKINRIQTNRLPGHNLGVFNDPVYGKTTANILTQLSLEQTNPDFGDDAQLDSVILTIPYFATALSQSQEGIEYELDSIFGNDPINFSIYESNYSLRSTDPSNNYETQFYYSDQMDQFESFIETTPLVEVNNFRPSAKEVITYELNDDEIDTIRSSPRLRIALPTEFFQEKIINRSGTALLLSQENFRNYFRGLYFKTDENIQQGLGILLNLNSPSSENQSLENRANIALYYKTTIQDINGEENELRSTYRLSFSPNIVNVYNNEYEELPSEENLYVKGGEGSLAVIDLFTNQQQLDSIRDLNWLVNEANLTFYVEENIVPEGNHEPERLFIYDVKNGRVLDDFVNDISATENGTTSRLNHLGKLSTDKNGNRYYKLRITDYINNIINKDSTNTRLAVVASQNVNIASQINVEVEDEENIEVAPSSAAISQEGTVLYDTNTPNNTKRLKLNIFYTEPE</sequence>
<dbReference type="Pfam" id="PF14092">
    <property type="entry name" value="DUF4270"/>
    <property type="match status" value="1"/>
</dbReference>
<accession>A0ABU1K1W6</accession>
<evidence type="ECO:0000256" key="1">
    <source>
        <dbReference type="SAM" id="SignalP"/>
    </source>
</evidence>
<feature type="chain" id="PRO_5047454287" description="DUF4270 domain-containing protein" evidence="1">
    <location>
        <begin position="32"/>
        <end position="518"/>
    </location>
</feature>
<dbReference type="RefSeq" id="WP_309726401.1">
    <property type="nucleotide sequence ID" value="NZ_JAVDQA010000001.1"/>
</dbReference>
<dbReference type="InterPro" id="IPR025366">
    <property type="entry name" value="DUF4270"/>
</dbReference>
<protein>
    <recommendedName>
        <fullName evidence="4">DUF4270 domain-containing protein</fullName>
    </recommendedName>
</protein>
<keyword evidence="3" id="KW-1185">Reference proteome</keyword>
<dbReference type="EMBL" id="JAVDQA010000001">
    <property type="protein sequence ID" value="MDR6299583.1"/>
    <property type="molecule type" value="Genomic_DNA"/>
</dbReference>
<organism evidence="2 3">
    <name type="scientific">Mesonia maritima</name>
    <dbReference type="NCBI Taxonomy" id="1793873"/>
    <lineage>
        <taxon>Bacteria</taxon>
        <taxon>Pseudomonadati</taxon>
        <taxon>Bacteroidota</taxon>
        <taxon>Flavobacteriia</taxon>
        <taxon>Flavobacteriales</taxon>
        <taxon>Flavobacteriaceae</taxon>
        <taxon>Mesonia</taxon>
    </lineage>
</organism>
<dbReference type="PROSITE" id="PS51257">
    <property type="entry name" value="PROKAR_LIPOPROTEIN"/>
    <property type="match status" value="1"/>
</dbReference>
<gene>
    <name evidence="2" type="ORF">GGR31_000199</name>
</gene>
<feature type="signal peptide" evidence="1">
    <location>
        <begin position="1"/>
        <end position="31"/>
    </location>
</feature>
<name>A0ABU1K1W6_9FLAO</name>
<keyword evidence="1" id="KW-0732">Signal</keyword>
<evidence type="ECO:0000313" key="2">
    <source>
        <dbReference type="EMBL" id="MDR6299583.1"/>
    </source>
</evidence>
<evidence type="ECO:0008006" key="4">
    <source>
        <dbReference type="Google" id="ProtNLM"/>
    </source>
</evidence>
<proteinExistence type="predicted"/>
<dbReference type="Proteomes" id="UP001257659">
    <property type="component" value="Unassembled WGS sequence"/>
</dbReference>
<comment type="caution">
    <text evidence="2">The sequence shown here is derived from an EMBL/GenBank/DDBJ whole genome shotgun (WGS) entry which is preliminary data.</text>
</comment>
<reference evidence="2 3" key="1">
    <citation type="submission" date="2023-07" db="EMBL/GenBank/DDBJ databases">
        <title>Genomic Encyclopedia of Type Strains, Phase IV (KMG-IV): sequencing the most valuable type-strain genomes for metagenomic binning, comparative biology and taxonomic classification.</title>
        <authorList>
            <person name="Goeker M."/>
        </authorList>
    </citation>
    <scope>NUCLEOTIDE SEQUENCE [LARGE SCALE GENOMIC DNA]</scope>
    <source>
        <strain evidence="2 3">DSM 102814</strain>
    </source>
</reference>